<dbReference type="Pfam" id="PF07970">
    <property type="entry name" value="COPIIcoated_ERV"/>
    <property type="match status" value="1"/>
</dbReference>
<dbReference type="Proteomes" id="UP000192247">
    <property type="component" value="Unassembled WGS sequence"/>
</dbReference>
<feature type="non-terminal residue" evidence="2">
    <location>
        <position position="1"/>
    </location>
</feature>
<dbReference type="GO" id="GO:0005789">
    <property type="term" value="C:endoplasmic reticulum membrane"/>
    <property type="evidence" value="ECO:0007669"/>
    <property type="project" value="TreeGrafter"/>
</dbReference>
<dbReference type="STRING" id="418985.A0A1V9X4G2"/>
<dbReference type="InParanoid" id="A0A1V9X4G2"/>
<protein>
    <submittedName>
        <fullName evidence="2">Endoplasmic reticulum-Golgi intermediate compartment protein 1-like</fullName>
    </submittedName>
</protein>
<dbReference type="PANTHER" id="PTHR10984:SF36">
    <property type="entry name" value="ENDOPLASMIC RETICULUM-GOLGI INTERMEDIATE COMPARTMENT PROTEIN 1"/>
    <property type="match status" value="1"/>
</dbReference>
<dbReference type="InterPro" id="IPR045888">
    <property type="entry name" value="Erv"/>
</dbReference>
<dbReference type="GO" id="GO:0030134">
    <property type="term" value="C:COPII-coated ER to Golgi transport vesicle"/>
    <property type="evidence" value="ECO:0007669"/>
    <property type="project" value="TreeGrafter"/>
</dbReference>
<comment type="caution">
    <text evidence="2">The sequence shown here is derived from an EMBL/GenBank/DDBJ whole genome shotgun (WGS) entry which is preliminary data.</text>
</comment>
<keyword evidence="3" id="KW-1185">Reference proteome</keyword>
<gene>
    <name evidence="2" type="ORF">BIW11_12946</name>
</gene>
<dbReference type="AlphaFoldDB" id="A0A1V9X4G2"/>
<dbReference type="GO" id="GO:0000139">
    <property type="term" value="C:Golgi membrane"/>
    <property type="evidence" value="ECO:0007669"/>
    <property type="project" value="TreeGrafter"/>
</dbReference>
<proteinExistence type="predicted"/>
<dbReference type="InterPro" id="IPR012936">
    <property type="entry name" value="Erv_C"/>
</dbReference>
<sequence length="203" mass="22798">LTDLYVDNPSPTEKITVFLNISLPKLPCNDCKTLLRQWITIISSDFCSSVVGLDIQDENGRHEVGHIADTEKTDINEGKGCNYAASFIINKVPGNFHVSTHAVQVQPDDINMSHEIHTLRFGDNLQTMEPHIKGSFNSLANHDRTGANGKESHDYIMKIVPTVFERSSSDEIVAYQYVYAHKDIINDHGDYGDNRVEVPDWQA</sequence>
<reference evidence="2 3" key="1">
    <citation type="journal article" date="2017" name="Gigascience">
        <title>Draft genome of the honey bee ectoparasitic mite, Tropilaelaps mercedesae, is shaped by the parasitic life history.</title>
        <authorList>
            <person name="Dong X."/>
            <person name="Armstrong S.D."/>
            <person name="Xia D."/>
            <person name="Makepeace B.L."/>
            <person name="Darby A.C."/>
            <person name="Kadowaki T."/>
        </authorList>
    </citation>
    <scope>NUCLEOTIDE SEQUENCE [LARGE SCALE GENOMIC DNA]</scope>
    <source>
        <strain evidence="2">Wuxi-XJTLU</strain>
    </source>
</reference>
<name>A0A1V9X4G2_9ACAR</name>
<dbReference type="EMBL" id="MNPL01024957">
    <property type="protein sequence ID" value="OQR68384.1"/>
    <property type="molecule type" value="Genomic_DNA"/>
</dbReference>
<evidence type="ECO:0000313" key="2">
    <source>
        <dbReference type="EMBL" id="OQR68384.1"/>
    </source>
</evidence>
<feature type="domain" description="Endoplasmic reticulum vesicle transporter C-terminal" evidence="1">
    <location>
        <begin position="71"/>
        <end position="185"/>
    </location>
</feature>
<evidence type="ECO:0000313" key="3">
    <source>
        <dbReference type="Proteomes" id="UP000192247"/>
    </source>
</evidence>
<dbReference type="PANTHER" id="PTHR10984">
    <property type="entry name" value="ENDOPLASMIC RETICULUM-GOLGI INTERMEDIATE COMPARTMENT PROTEIN"/>
    <property type="match status" value="1"/>
</dbReference>
<accession>A0A1V9X4G2</accession>
<dbReference type="OrthoDB" id="270930at2759"/>
<dbReference type="GO" id="GO:0006888">
    <property type="term" value="P:endoplasmic reticulum to Golgi vesicle-mediated transport"/>
    <property type="evidence" value="ECO:0007669"/>
    <property type="project" value="TreeGrafter"/>
</dbReference>
<organism evidence="2 3">
    <name type="scientific">Tropilaelaps mercedesae</name>
    <dbReference type="NCBI Taxonomy" id="418985"/>
    <lineage>
        <taxon>Eukaryota</taxon>
        <taxon>Metazoa</taxon>
        <taxon>Ecdysozoa</taxon>
        <taxon>Arthropoda</taxon>
        <taxon>Chelicerata</taxon>
        <taxon>Arachnida</taxon>
        <taxon>Acari</taxon>
        <taxon>Parasitiformes</taxon>
        <taxon>Mesostigmata</taxon>
        <taxon>Gamasina</taxon>
        <taxon>Dermanyssoidea</taxon>
        <taxon>Laelapidae</taxon>
        <taxon>Tropilaelaps</taxon>
    </lineage>
</organism>
<evidence type="ECO:0000259" key="1">
    <source>
        <dbReference type="Pfam" id="PF07970"/>
    </source>
</evidence>
<dbReference type="GO" id="GO:0006890">
    <property type="term" value="P:retrograde vesicle-mediated transport, Golgi to endoplasmic reticulum"/>
    <property type="evidence" value="ECO:0007669"/>
    <property type="project" value="TreeGrafter"/>
</dbReference>